<dbReference type="Gene3D" id="1.25.40.10">
    <property type="entry name" value="Tetratricopeptide repeat domain"/>
    <property type="match status" value="1"/>
</dbReference>
<dbReference type="Pfam" id="PF03704">
    <property type="entry name" value="BTAD"/>
    <property type="match status" value="1"/>
</dbReference>
<dbReference type="Gene3D" id="1.10.10.10">
    <property type="entry name" value="Winged helix-like DNA-binding domain superfamily/Winged helix DNA-binding domain"/>
    <property type="match status" value="1"/>
</dbReference>
<dbReference type="SUPFAM" id="SSF46894">
    <property type="entry name" value="C-terminal effector domain of the bipartite response regulators"/>
    <property type="match status" value="1"/>
</dbReference>
<dbReference type="RefSeq" id="WP_154767523.1">
    <property type="nucleotide sequence ID" value="NZ_WLYK01000001.1"/>
</dbReference>
<dbReference type="InterPro" id="IPR041664">
    <property type="entry name" value="AAA_16"/>
</dbReference>
<feature type="compositionally biased region" description="Low complexity" evidence="6">
    <location>
        <begin position="267"/>
        <end position="300"/>
    </location>
</feature>
<dbReference type="AlphaFoldDB" id="A0A7K1FI16"/>
<keyword evidence="2" id="KW-0805">Transcription regulation</keyword>
<dbReference type="GO" id="GO:0006355">
    <property type="term" value="P:regulation of DNA-templated transcription"/>
    <property type="evidence" value="ECO:0007669"/>
    <property type="project" value="InterPro"/>
</dbReference>
<evidence type="ECO:0000256" key="5">
    <source>
        <dbReference type="PROSITE-ProRule" id="PRU01091"/>
    </source>
</evidence>
<dbReference type="InterPro" id="IPR001867">
    <property type="entry name" value="OmpR/PhoB-type_DNA-bd"/>
</dbReference>
<dbReference type="SMART" id="SM00862">
    <property type="entry name" value="Trans_reg_C"/>
    <property type="match status" value="1"/>
</dbReference>
<dbReference type="CDD" id="cd15831">
    <property type="entry name" value="BTAD"/>
    <property type="match status" value="1"/>
</dbReference>
<reference evidence="8 9" key="1">
    <citation type="submission" date="2019-11" db="EMBL/GenBank/DDBJ databases">
        <authorList>
            <person name="Jiang L.-Q."/>
        </authorList>
    </citation>
    <scope>NUCLEOTIDE SEQUENCE [LARGE SCALE GENOMIC DNA]</scope>
    <source>
        <strain evidence="8 9">YIM 132087</strain>
    </source>
</reference>
<feature type="region of interest" description="Disordered" evidence="6">
    <location>
        <begin position="261"/>
        <end position="310"/>
    </location>
</feature>
<dbReference type="GO" id="GO:0003677">
    <property type="term" value="F:DNA binding"/>
    <property type="evidence" value="ECO:0007669"/>
    <property type="project" value="UniProtKB-UniRule"/>
</dbReference>
<dbReference type="EMBL" id="WLYK01000001">
    <property type="protein sequence ID" value="MTD13738.1"/>
    <property type="molecule type" value="Genomic_DNA"/>
</dbReference>
<organism evidence="8 9">
    <name type="scientific">Nakamurella alba</name>
    <dbReference type="NCBI Taxonomy" id="2665158"/>
    <lineage>
        <taxon>Bacteria</taxon>
        <taxon>Bacillati</taxon>
        <taxon>Actinomycetota</taxon>
        <taxon>Actinomycetes</taxon>
        <taxon>Nakamurellales</taxon>
        <taxon>Nakamurellaceae</taxon>
        <taxon>Nakamurella</taxon>
    </lineage>
</organism>
<evidence type="ECO:0000256" key="4">
    <source>
        <dbReference type="ARBA" id="ARBA00023163"/>
    </source>
</evidence>
<name>A0A7K1FI16_9ACTN</name>
<dbReference type="InterPro" id="IPR005158">
    <property type="entry name" value="BTAD"/>
</dbReference>
<dbReference type="PANTHER" id="PTHR35807">
    <property type="entry name" value="TRANSCRIPTIONAL REGULATOR REDD-RELATED"/>
    <property type="match status" value="1"/>
</dbReference>
<dbReference type="SUPFAM" id="SSF52540">
    <property type="entry name" value="P-loop containing nucleoside triphosphate hydrolases"/>
    <property type="match status" value="1"/>
</dbReference>
<dbReference type="InterPro" id="IPR051677">
    <property type="entry name" value="AfsR-DnrI-RedD_regulator"/>
</dbReference>
<dbReference type="Pfam" id="PF13191">
    <property type="entry name" value="AAA_16"/>
    <property type="match status" value="1"/>
</dbReference>
<protein>
    <submittedName>
        <fullName evidence="8">AAA family ATPase</fullName>
    </submittedName>
</protein>
<evidence type="ECO:0000256" key="1">
    <source>
        <dbReference type="ARBA" id="ARBA00005820"/>
    </source>
</evidence>
<feature type="domain" description="OmpR/PhoB-type" evidence="7">
    <location>
        <begin position="1"/>
        <end position="107"/>
    </location>
</feature>
<dbReference type="InterPro" id="IPR016032">
    <property type="entry name" value="Sig_transdc_resp-reg_C-effctor"/>
</dbReference>
<comment type="caution">
    <text evidence="8">The sequence shown here is derived from an EMBL/GenBank/DDBJ whole genome shotgun (WGS) entry which is preliminary data.</text>
</comment>
<dbReference type="PANTHER" id="PTHR35807:SF1">
    <property type="entry name" value="TRANSCRIPTIONAL REGULATOR REDD"/>
    <property type="match status" value="1"/>
</dbReference>
<evidence type="ECO:0000256" key="2">
    <source>
        <dbReference type="ARBA" id="ARBA00023015"/>
    </source>
</evidence>
<keyword evidence="4" id="KW-0804">Transcription</keyword>
<dbReference type="Pfam" id="PF00486">
    <property type="entry name" value="Trans_reg_C"/>
    <property type="match status" value="1"/>
</dbReference>
<keyword evidence="3 5" id="KW-0238">DNA-binding</keyword>
<sequence length="1151" mass="120466">MTAAGAPARIRFLVLGPLQVLIDGRAVELGPARRRALLAALLVQPGRTVGLETLADRVWSGDPPASPAATLHAYVSRLRSALRSFDTDGTELPSPLRTAAPGYLMDIAPDDLDAHRFGTLVDRARERSTGGDTASARAAVSEALALWRGRPYADVPARFAELESDRLSSLHGAALELSVRLDLADGSTAGLDDRIRTLLPDHPLREGLHAALLLTLYRTGRQAEALAHYAVVRGMLADELGVDPGPELRRMHERILRQDPGLLRTDPPAVTGAPGPTPAGPVRTGPTPVPFGGPDAIRPAAAPPAAAPGAPAAAAPAAAAEFVALHAAASAAPATTLPPAVAGPRMLGRDRELAVAETAVQRARATGPAGIALVGEAGIGKTRLAEEVADRAARDGALVAWGRCWQHEGAPVLWPWIQALESLAARVDPAVLAAAASGRGGGIAALLPHLGTAPTGGRPIDLAQVQLYDAVAGFLTGLATDRPVLVVLEDMHWADRASLDMTEYLLANTPAGVRLAVLVTVRSPTEDSSRAGTELLTALTRSGRTDRVDLRGLSGETIRQYVAARTGSVVDDATAAALADRTGGNPFFLGELVRFVVTDDDPGADRTGRADVPERVPDSIREVVVRRLERLPEQDRAVLRCAAVVGRTFDLDLLAAACDLGEDAVDEAVDRATAAGIVVSDPEDATRHRFVHALTQQSLLETTGPARLRRLHGRVAQALERRGQPVTAAGAEQLGYHLASSGGEDALRRAIALHLDVAHRLTGHGNLPGAESLLLRALELTARIDGEPGQRAEMTVRVRLCALYIDASGPASPAATGQRLRARALIDRFGGPLDVLAGHQAAWATAVMADDLRTAASLAEEMTAAAEASDDDLMRFAARLCRGQLLMHRGEPVGAMAEFDLARGYGPVLDDVPAGVFPLQPRLWVAVWRATAAAVLDDTGALTDELAGLRDLLPTASEPTAAYVDTMLANLHALRDDPVATLSHARRARDRMVEFGAGEAVAFVDVLLGWARGRCEPGVGPHAVLQAVTASLTLPTMAFRPMMRGLAADLLIRSDRCAEALRMLDLAEQDSIDTGDRLAAAETSRLRALALGALGDSDGAATALEAGRRIATDQGAALFLRRTLVIPVVAGSGSQAAGQRLPPAAAGADAS</sequence>
<comment type="similarity">
    <text evidence="1">Belongs to the AfsR/DnrI/RedD regulatory family.</text>
</comment>
<dbReference type="Gene3D" id="3.40.50.300">
    <property type="entry name" value="P-loop containing nucleotide triphosphate hydrolases"/>
    <property type="match status" value="1"/>
</dbReference>
<proteinExistence type="inferred from homology"/>
<dbReference type="SMART" id="SM01043">
    <property type="entry name" value="BTAD"/>
    <property type="match status" value="1"/>
</dbReference>
<evidence type="ECO:0000256" key="6">
    <source>
        <dbReference type="SAM" id="MobiDB-lite"/>
    </source>
</evidence>
<dbReference type="Proteomes" id="UP000460221">
    <property type="component" value="Unassembled WGS sequence"/>
</dbReference>
<gene>
    <name evidence="8" type="ORF">GIS00_07250</name>
</gene>
<dbReference type="InterPro" id="IPR027417">
    <property type="entry name" value="P-loop_NTPase"/>
</dbReference>
<dbReference type="InterPro" id="IPR036388">
    <property type="entry name" value="WH-like_DNA-bd_sf"/>
</dbReference>
<evidence type="ECO:0000256" key="3">
    <source>
        <dbReference type="ARBA" id="ARBA00023125"/>
    </source>
</evidence>
<accession>A0A7K1FI16</accession>
<dbReference type="SUPFAM" id="SSF48452">
    <property type="entry name" value="TPR-like"/>
    <property type="match status" value="1"/>
</dbReference>
<feature type="DNA-binding region" description="OmpR/PhoB-type" evidence="5">
    <location>
        <begin position="1"/>
        <end position="107"/>
    </location>
</feature>
<evidence type="ECO:0000313" key="9">
    <source>
        <dbReference type="Proteomes" id="UP000460221"/>
    </source>
</evidence>
<keyword evidence="9" id="KW-1185">Reference proteome</keyword>
<evidence type="ECO:0000313" key="8">
    <source>
        <dbReference type="EMBL" id="MTD13738.1"/>
    </source>
</evidence>
<dbReference type="InterPro" id="IPR011990">
    <property type="entry name" value="TPR-like_helical_dom_sf"/>
</dbReference>
<dbReference type="PROSITE" id="PS51755">
    <property type="entry name" value="OMPR_PHOB"/>
    <property type="match status" value="1"/>
</dbReference>
<evidence type="ECO:0000259" key="7">
    <source>
        <dbReference type="PROSITE" id="PS51755"/>
    </source>
</evidence>
<dbReference type="GO" id="GO:0000160">
    <property type="term" value="P:phosphorelay signal transduction system"/>
    <property type="evidence" value="ECO:0007669"/>
    <property type="project" value="InterPro"/>
</dbReference>